<dbReference type="EMBL" id="QOCS01000009">
    <property type="protein sequence ID" value="RHW46812.1"/>
    <property type="molecule type" value="Genomic_DNA"/>
</dbReference>
<dbReference type="Proteomes" id="UP000284822">
    <property type="component" value="Unassembled WGS sequence"/>
</dbReference>
<evidence type="ECO:0000313" key="2">
    <source>
        <dbReference type="Proteomes" id="UP000284822"/>
    </source>
</evidence>
<proteinExistence type="predicted"/>
<organism evidence="1 2">
    <name type="scientific">Bombilactobacillus bombi</name>
    <dbReference type="NCBI Taxonomy" id="1303590"/>
    <lineage>
        <taxon>Bacteria</taxon>
        <taxon>Bacillati</taxon>
        <taxon>Bacillota</taxon>
        <taxon>Bacilli</taxon>
        <taxon>Lactobacillales</taxon>
        <taxon>Lactobacillaceae</taxon>
        <taxon>Bombilactobacillus</taxon>
    </lineage>
</organism>
<dbReference type="AlphaFoldDB" id="A0A3R6YPA7"/>
<sequence length="106" mass="12082">MLMRITDKVKFYVENSDGGGYNPETGQYEDTEELVATIPANITDLGKDRTKELFGEIDDSKLVIRTFKPIKFKWSYCLIGKSKYKQETNLNASIRSNSLIVGEIHD</sequence>
<accession>A0A3R6YPA7</accession>
<evidence type="ECO:0008006" key="3">
    <source>
        <dbReference type="Google" id="ProtNLM"/>
    </source>
</evidence>
<name>A0A3R6YPA7_9LACO</name>
<protein>
    <recommendedName>
        <fullName evidence="3">Phage protein</fullName>
    </recommendedName>
</protein>
<reference evidence="1 2" key="1">
    <citation type="submission" date="2018-07" db="EMBL/GenBank/DDBJ databases">
        <title>Genome sequences of six Lactobacillus spp. isolated from bumble bee guts.</title>
        <authorList>
            <person name="Motta E.V.S."/>
            <person name="Moran N.A."/>
        </authorList>
    </citation>
    <scope>NUCLEOTIDE SEQUENCE [LARGE SCALE GENOMIC DNA]</scope>
    <source>
        <strain evidence="1 2">LV-8.1</strain>
    </source>
</reference>
<evidence type="ECO:0000313" key="1">
    <source>
        <dbReference type="EMBL" id="RHW46812.1"/>
    </source>
</evidence>
<comment type="caution">
    <text evidence="1">The sequence shown here is derived from an EMBL/GenBank/DDBJ whole genome shotgun (WGS) entry which is preliminary data.</text>
</comment>
<gene>
    <name evidence="1" type="ORF">DS832_04810</name>
</gene>